<accession>U2F359</accession>
<dbReference type="InterPro" id="IPR025459">
    <property type="entry name" value="DUF4279"/>
</dbReference>
<dbReference type="Pfam" id="PF14106">
    <property type="entry name" value="DUF4279"/>
    <property type="match status" value="1"/>
</dbReference>
<sequence length="216" mass="25262">MSNEIFLLYHSYEYGKQNEHEAKKNLGIYSSLKSASEAVNRYKNLQGYNQFPKKCFIIDKFTQNIDNYFTNGFYTILEPYQNHKINKYTKIYAEISFESKNISLIDDLNNIIKFAPTKIGKIGEMLKSKRIRDNNLWEFQTKIIKANELSKVSKRLCDLFYNIKDKLGEYVRKNSCSVNIYFVVDIGRDGFCIEIDEKLMQLALVLNSKISFDGLS</sequence>
<gene>
    <name evidence="1" type="ORF">UNSWCS_1070</name>
</gene>
<dbReference type="PATRIC" id="fig|1242968.3.peg.2146"/>
<proteinExistence type="predicted"/>
<protein>
    <recommendedName>
        <fullName evidence="3">DUF4279 domain-containing protein</fullName>
    </recommendedName>
</protein>
<dbReference type="EMBL" id="ANNG01000089">
    <property type="protein sequence ID" value="ERJ24340.1"/>
    <property type="molecule type" value="Genomic_DNA"/>
</dbReference>
<name>U2F359_9BACT</name>
<comment type="caution">
    <text evidence="1">The sequence shown here is derived from an EMBL/GenBank/DDBJ whole genome shotgun (WGS) entry which is preliminary data.</text>
</comment>
<dbReference type="RefSeq" id="WP_021088517.1">
    <property type="nucleotide sequence ID" value="NZ_ANNG01000089.1"/>
</dbReference>
<dbReference type="AlphaFoldDB" id="U2F359"/>
<evidence type="ECO:0000313" key="1">
    <source>
        <dbReference type="EMBL" id="ERJ24340.1"/>
    </source>
</evidence>
<reference evidence="1 2" key="1">
    <citation type="journal article" date="2013" name="BMC Genomics">
        <title>Comparative genomics of Campylobacter concisus isolates reveals genetic diversity and provides insights into disease association.</title>
        <authorList>
            <person name="Deshpande N.P."/>
            <person name="Kaakoush N.O."/>
            <person name="Wilkins M.R."/>
            <person name="Mitchell H.M."/>
        </authorList>
    </citation>
    <scope>NUCLEOTIDE SEQUENCE [LARGE SCALE GENOMIC DNA]</scope>
    <source>
        <strain evidence="1 2">UNSWCS</strain>
    </source>
</reference>
<evidence type="ECO:0000313" key="2">
    <source>
        <dbReference type="Proteomes" id="UP000016620"/>
    </source>
</evidence>
<evidence type="ECO:0008006" key="3">
    <source>
        <dbReference type="Google" id="ProtNLM"/>
    </source>
</evidence>
<dbReference type="Proteomes" id="UP000016620">
    <property type="component" value="Unassembled WGS sequence"/>
</dbReference>
<organism evidence="1 2">
    <name type="scientific">Campylobacter concisus UNSWCS</name>
    <dbReference type="NCBI Taxonomy" id="1242968"/>
    <lineage>
        <taxon>Bacteria</taxon>
        <taxon>Pseudomonadati</taxon>
        <taxon>Campylobacterota</taxon>
        <taxon>Epsilonproteobacteria</taxon>
        <taxon>Campylobacterales</taxon>
        <taxon>Campylobacteraceae</taxon>
        <taxon>Campylobacter</taxon>
    </lineage>
</organism>